<proteinExistence type="predicted"/>
<dbReference type="HOGENOM" id="CLU_2436078_0_0_5"/>
<name>A8LML5_DINSH</name>
<reference evidence="2" key="1">
    <citation type="journal article" date="2010" name="ISME J.">
        <title>The complete genome sequence of the algal symbiont Dinoroseobacter shibae: a hitchhiker's guide to life in the sea.</title>
        <authorList>
            <person name="Wagner-Dobler I."/>
            <person name="Ballhausen B."/>
            <person name="Berger M."/>
            <person name="Brinkhoff T."/>
            <person name="Buchholz I."/>
            <person name="Bunk B."/>
            <person name="Cypionka H."/>
            <person name="Daniel R."/>
            <person name="Drepper T."/>
            <person name="Gerdts G."/>
            <person name="Hahnke S."/>
            <person name="Han C."/>
            <person name="Jahn D."/>
            <person name="Kalhoefer D."/>
            <person name="Kiss H."/>
            <person name="Klenk H.P."/>
            <person name="Kyrpides N."/>
            <person name="Liebl W."/>
            <person name="Liesegang H."/>
            <person name="Meincke L."/>
            <person name="Pati A."/>
            <person name="Petersen J."/>
            <person name="Piekarski T."/>
            <person name="Pommerenke C."/>
            <person name="Pradella S."/>
            <person name="Pukall R."/>
            <person name="Rabus R."/>
            <person name="Stackebrandt E."/>
            <person name="Thole S."/>
            <person name="Thompson L."/>
            <person name="Tielen P."/>
            <person name="Tomasch J."/>
            <person name="von Jan M."/>
            <person name="Wanphrut N."/>
            <person name="Wichels A."/>
            <person name="Zech H."/>
            <person name="Simon M."/>
        </authorList>
    </citation>
    <scope>NUCLEOTIDE SEQUENCE [LARGE SCALE GENOMIC DNA]</scope>
    <source>
        <strain evidence="2">DSM 16493 / NCIMB 14021 / DFL 12</strain>
    </source>
</reference>
<keyword evidence="2" id="KW-1185">Reference proteome</keyword>
<protein>
    <submittedName>
        <fullName evidence="1">Uncharacterized protein</fullName>
    </submittedName>
</protein>
<organism evidence="1 2">
    <name type="scientific">Dinoroseobacter shibae (strain DSM 16493 / NCIMB 14021 / DFL 12)</name>
    <dbReference type="NCBI Taxonomy" id="398580"/>
    <lineage>
        <taxon>Bacteria</taxon>
        <taxon>Pseudomonadati</taxon>
        <taxon>Pseudomonadota</taxon>
        <taxon>Alphaproteobacteria</taxon>
        <taxon>Rhodobacterales</taxon>
        <taxon>Roseobacteraceae</taxon>
        <taxon>Dinoroseobacter</taxon>
    </lineage>
</organism>
<dbReference type="AlphaFoldDB" id="A8LML5"/>
<dbReference type="KEGG" id="dsh:Dshi_1818"/>
<sequence length="90" mass="9958">MKKQTTRDLVRFHIDASLDALGLLSESERAEIALEVAASLAEMAHRSLARSLDPQTSLRLLVAAEELRAGCISERNRRESMEIGAQMHKG</sequence>
<evidence type="ECO:0000313" key="2">
    <source>
        <dbReference type="Proteomes" id="UP000006833"/>
    </source>
</evidence>
<accession>A8LML5</accession>
<gene>
    <name evidence="1" type="ordered locus">Dshi_1818</name>
</gene>
<dbReference type="Proteomes" id="UP000006833">
    <property type="component" value="Chromosome"/>
</dbReference>
<dbReference type="RefSeq" id="WP_012178490.1">
    <property type="nucleotide sequence ID" value="NC_009952.1"/>
</dbReference>
<dbReference type="STRING" id="398580.Dshi_1818"/>
<dbReference type="EMBL" id="CP000830">
    <property type="protein sequence ID" value="ABV93560.1"/>
    <property type="molecule type" value="Genomic_DNA"/>
</dbReference>
<evidence type="ECO:0000313" key="1">
    <source>
        <dbReference type="EMBL" id="ABV93560.1"/>
    </source>
</evidence>